<proteinExistence type="predicted"/>
<name>A0A0B7ALZ2_9EUPU</name>
<sequence length="99" mass="10998">TAAHHACLSLANQSQLSLSILHEVSSHLQVSMKHSNGRLCCLVPVASWPYRMSFGIQPSLMRHTCPVHLRCHRLSKVYILSIPGLHIEDVVLPSDVYSS</sequence>
<dbReference type="AlphaFoldDB" id="A0A0B7ALZ2"/>
<organism evidence="1">
    <name type="scientific">Arion vulgaris</name>
    <dbReference type="NCBI Taxonomy" id="1028688"/>
    <lineage>
        <taxon>Eukaryota</taxon>
        <taxon>Metazoa</taxon>
        <taxon>Spiralia</taxon>
        <taxon>Lophotrochozoa</taxon>
        <taxon>Mollusca</taxon>
        <taxon>Gastropoda</taxon>
        <taxon>Heterobranchia</taxon>
        <taxon>Euthyneura</taxon>
        <taxon>Panpulmonata</taxon>
        <taxon>Eupulmonata</taxon>
        <taxon>Stylommatophora</taxon>
        <taxon>Helicina</taxon>
        <taxon>Arionoidea</taxon>
        <taxon>Arionidae</taxon>
        <taxon>Arion</taxon>
    </lineage>
</organism>
<reference evidence="1" key="1">
    <citation type="submission" date="2014-12" db="EMBL/GenBank/DDBJ databases">
        <title>Insight into the proteome of Arion vulgaris.</title>
        <authorList>
            <person name="Aradska J."/>
            <person name="Bulat T."/>
            <person name="Smidak R."/>
            <person name="Sarate P."/>
            <person name="Gangsoo J."/>
            <person name="Sialana F."/>
            <person name="Bilban M."/>
            <person name="Lubec G."/>
        </authorList>
    </citation>
    <scope>NUCLEOTIDE SEQUENCE</scope>
    <source>
        <tissue evidence="1">Skin</tissue>
    </source>
</reference>
<accession>A0A0B7ALZ2</accession>
<dbReference type="EMBL" id="HACG01035189">
    <property type="protein sequence ID" value="CEK82054.1"/>
    <property type="molecule type" value="Transcribed_RNA"/>
</dbReference>
<gene>
    <name evidence="1" type="primary">ORF129388</name>
</gene>
<feature type="non-terminal residue" evidence="1">
    <location>
        <position position="1"/>
    </location>
</feature>
<protein>
    <submittedName>
        <fullName evidence="1">Uncharacterized protein</fullName>
    </submittedName>
</protein>
<evidence type="ECO:0000313" key="1">
    <source>
        <dbReference type="EMBL" id="CEK82054.1"/>
    </source>
</evidence>